<dbReference type="Pfam" id="PF00069">
    <property type="entry name" value="Pkinase"/>
    <property type="match status" value="1"/>
</dbReference>
<keyword evidence="8" id="KW-0812">Transmembrane</keyword>
<evidence type="ECO:0000256" key="2">
    <source>
        <dbReference type="ARBA" id="ARBA00022527"/>
    </source>
</evidence>
<dbReference type="RefSeq" id="WP_133436103.1">
    <property type="nucleotide sequence ID" value="NZ_JAUFSA010000001.1"/>
</dbReference>
<evidence type="ECO:0000256" key="7">
    <source>
        <dbReference type="SAM" id="MobiDB-lite"/>
    </source>
</evidence>
<dbReference type="EC" id="2.7.11.1" evidence="1"/>
<dbReference type="InterPro" id="IPR000719">
    <property type="entry name" value="Prot_kinase_dom"/>
</dbReference>
<evidence type="ECO:0000259" key="9">
    <source>
        <dbReference type="PROSITE" id="PS50011"/>
    </source>
</evidence>
<gene>
    <name evidence="10" type="ORF">QXL92_10135</name>
</gene>
<evidence type="ECO:0000256" key="4">
    <source>
        <dbReference type="ARBA" id="ARBA00022741"/>
    </source>
</evidence>
<evidence type="ECO:0000313" key="10">
    <source>
        <dbReference type="EMBL" id="MDP7735100.1"/>
    </source>
</evidence>
<dbReference type="CDD" id="cd14014">
    <property type="entry name" value="STKc_PknB_like"/>
    <property type="match status" value="1"/>
</dbReference>
<dbReference type="GO" id="GO:0005524">
    <property type="term" value="F:ATP binding"/>
    <property type="evidence" value="ECO:0007669"/>
    <property type="project" value="UniProtKB-KW"/>
</dbReference>
<name>A0A4V3AXI1_9MYCO</name>
<keyword evidence="2" id="KW-0723">Serine/threonine-protein kinase</keyword>
<evidence type="ECO:0000256" key="1">
    <source>
        <dbReference type="ARBA" id="ARBA00012513"/>
    </source>
</evidence>
<dbReference type="PROSITE" id="PS50011">
    <property type="entry name" value="PROTEIN_KINASE_DOM"/>
    <property type="match status" value="1"/>
</dbReference>
<feature type="compositionally biased region" description="Low complexity" evidence="7">
    <location>
        <begin position="370"/>
        <end position="390"/>
    </location>
</feature>
<dbReference type="PANTHER" id="PTHR43289">
    <property type="entry name" value="MITOGEN-ACTIVATED PROTEIN KINASE KINASE KINASE 20-RELATED"/>
    <property type="match status" value="1"/>
</dbReference>
<dbReference type="GO" id="GO:0004674">
    <property type="term" value="F:protein serine/threonine kinase activity"/>
    <property type="evidence" value="ECO:0007669"/>
    <property type="project" value="UniProtKB-KW"/>
</dbReference>
<keyword evidence="4" id="KW-0547">Nucleotide-binding</keyword>
<keyword evidence="3 10" id="KW-0808">Transferase</keyword>
<protein>
    <recommendedName>
        <fullName evidence="1">non-specific serine/threonine protein kinase</fullName>
        <ecNumber evidence="1">2.7.11.1</ecNumber>
    </recommendedName>
</protein>
<keyword evidence="5 10" id="KW-0418">Kinase</keyword>
<organism evidence="10 11">
    <name type="scientific">Mycobacterium paragordonae</name>
    <dbReference type="NCBI Taxonomy" id="1389713"/>
    <lineage>
        <taxon>Bacteria</taxon>
        <taxon>Bacillati</taxon>
        <taxon>Actinomycetota</taxon>
        <taxon>Actinomycetes</taxon>
        <taxon>Mycobacteriales</taxon>
        <taxon>Mycobacteriaceae</taxon>
        <taxon>Mycobacterium</taxon>
    </lineage>
</organism>
<dbReference type="InterPro" id="IPR011009">
    <property type="entry name" value="Kinase-like_dom_sf"/>
</dbReference>
<dbReference type="Gene3D" id="1.10.510.10">
    <property type="entry name" value="Transferase(Phosphotransferase) domain 1"/>
    <property type="match status" value="1"/>
</dbReference>
<dbReference type="Proteomes" id="UP001229081">
    <property type="component" value="Unassembled WGS sequence"/>
</dbReference>
<keyword evidence="8" id="KW-1133">Transmembrane helix</keyword>
<evidence type="ECO:0000313" key="11">
    <source>
        <dbReference type="Proteomes" id="UP001229081"/>
    </source>
</evidence>
<comment type="caution">
    <text evidence="10">The sequence shown here is derived from an EMBL/GenBank/DDBJ whole genome shotgun (WGS) entry which is preliminary data.</text>
</comment>
<reference evidence="10" key="1">
    <citation type="submission" date="2023-06" db="EMBL/GenBank/DDBJ databases">
        <title>Identification of two novel mycobacterium reveal diversities and complexities of Mycobacterium gordonae clade.</title>
        <authorList>
            <person name="Matsumoto Y."/>
            <person name="Nakamura S."/>
            <person name="Motooka D."/>
            <person name="Fukushima K."/>
        </authorList>
    </citation>
    <scope>NUCLEOTIDE SEQUENCE</scope>
    <source>
        <strain evidence="10">TY812</strain>
    </source>
</reference>
<dbReference type="EMBL" id="JAUFSA010000001">
    <property type="protein sequence ID" value="MDP7735100.1"/>
    <property type="molecule type" value="Genomic_DNA"/>
</dbReference>
<feature type="compositionally biased region" description="Pro residues" evidence="7">
    <location>
        <begin position="391"/>
        <end position="401"/>
    </location>
</feature>
<feature type="domain" description="Protein kinase" evidence="9">
    <location>
        <begin position="1"/>
        <end position="245"/>
    </location>
</feature>
<evidence type="ECO:0000256" key="5">
    <source>
        <dbReference type="ARBA" id="ARBA00022777"/>
    </source>
</evidence>
<dbReference type="AlphaFoldDB" id="A0A4V3AXI1"/>
<proteinExistence type="predicted"/>
<dbReference type="SUPFAM" id="SSF56112">
    <property type="entry name" value="Protein kinase-like (PK-like)"/>
    <property type="match status" value="1"/>
</dbReference>
<dbReference type="PANTHER" id="PTHR43289:SF6">
    <property type="entry name" value="SERINE_THREONINE-PROTEIN KINASE NEKL-3"/>
    <property type="match status" value="1"/>
</dbReference>
<evidence type="ECO:0000256" key="3">
    <source>
        <dbReference type="ARBA" id="ARBA00022679"/>
    </source>
</evidence>
<dbReference type="SMART" id="SM00220">
    <property type="entry name" value="S_TKc"/>
    <property type="match status" value="1"/>
</dbReference>
<keyword evidence="8" id="KW-0472">Membrane</keyword>
<keyword evidence="6" id="KW-0067">ATP-binding</keyword>
<feature type="region of interest" description="Disordered" evidence="7">
    <location>
        <begin position="370"/>
        <end position="404"/>
    </location>
</feature>
<sequence length="506" mass="49581">MGDYQRLSLVHGAGTTVWRGFDPGLRRDVALKGVNGSTAVADARRTVEALSVLRHPNIVSVYDAFDDDAGTWLVEQWVSGAPLPSVLSRTPTLLAVDALALVRGVLTGLAHAHDRGVVHGRISPASIMIDESGTPLLGGFGATQTGAEGALYTSPDVAAGGAADERSDVYSVCMVLVELLSGQKLVADPLRAERTAPDLSGIEAPIAAVLADGLHVDPRHRPADASVLLARLDEAADTAHGKGWLATVSLGSLGSTAAAVAAKALAGFGSVAGAASGTAAPLGIGSVAGAAAGTATPLGIGSVAGAGSGTATPLGIGSVAGAGSGTATPLSIGSAAGAGKGKILLGAGVMATVVAAITAIILLLPHPTESTASQATTTTTTTTPAAALVPLAPPQPPPPAGPRLSGTYSITSTFRTATATSVVSFASDCAMCDATLTANGKSGTVTWNGTGWENTGGGACAMRTVITPTSIVDGIVQTFSQIATILTPGSCGVGGDGTGVGTRTGP</sequence>
<accession>A0A4V3AXI1</accession>
<dbReference type="Gene3D" id="3.30.200.20">
    <property type="entry name" value="Phosphorylase Kinase, domain 1"/>
    <property type="match status" value="1"/>
</dbReference>
<evidence type="ECO:0000256" key="6">
    <source>
        <dbReference type="ARBA" id="ARBA00022840"/>
    </source>
</evidence>
<feature type="transmembrane region" description="Helical" evidence="8">
    <location>
        <begin position="343"/>
        <end position="364"/>
    </location>
</feature>
<evidence type="ECO:0000256" key="8">
    <source>
        <dbReference type="SAM" id="Phobius"/>
    </source>
</evidence>